<organism evidence="1 2">
    <name type="scientific">Hydrogenophaga borbori</name>
    <dbReference type="NCBI Taxonomy" id="2294117"/>
    <lineage>
        <taxon>Bacteria</taxon>
        <taxon>Pseudomonadati</taxon>
        <taxon>Pseudomonadota</taxon>
        <taxon>Betaproteobacteria</taxon>
        <taxon>Burkholderiales</taxon>
        <taxon>Comamonadaceae</taxon>
        <taxon>Hydrogenophaga</taxon>
    </lineage>
</organism>
<keyword evidence="2" id="KW-1185">Reference proteome</keyword>
<dbReference type="RefSeq" id="WP_116960374.1">
    <property type="nucleotide sequence ID" value="NZ_QVLS01000012.1"/>
</dbReference>
<gene>
    <name evidence="1" type="ORF">DY262_17425</name>
</gene>
<sequence length="201" mass="21139">MRALARQPRVDQRRQYGNSLIVVLVVLTLLALAGFGAMRAADTGNVISGNFAFQQASTHASDRAVTDALNNLAGIVVGGSGNADIANRYSATRNVALDARGVPTAINWASVACADETGALVANCGVDAGNFRIQYFIERLCNSNPNLADAADIRARCEYEPNAGAAAVGTIALRYRVIIRVRGPRGTEGWYEALISGPAST</sequence>
<evidence type="ECO:0000313" key="1">
    <source>
        <dbReference type="EMBL" id="RFP77144.1"/>
    </source>
</evidence>
<evidence type="ECO:0000313" key="2">
    <source>
        <dbReference type="Proteomes" id="UP000261931"/>
    </source>
</evidence>
<dbReference type="AlphaFoldDB" id="A0A372EFI2"/>
<reference evidence="1 2" key="1">
    <citation type="submission" date="2018-08" db="EMBL/GenBank/DDBJ databases">
        <title>Hydrogenophaga sp. LA-38 isolated from sludge.</title>
        <authorList>
            <person name="Im W.-T."/>
        </authorList>
    </citation>
    <scope>NUCLEOTIDE SEQUENCE [LARGE SCALE GENOMIC DNA]</scope>
    <source>
        <strain evidence="1 2">LA-38</strain>
    </source>
</reference>
<name>A0A372EFI2_9BURK</name>
<protein>
    <recommendedName>
        <fullName evidence="3">Pilus assembly protein</fullName>
    </recommendedName>
</protein>
<proteinExistence type="predicted"/>
<dbReference type="Proteomes" id="UP000261931">
    <property type="component" value="Unassembled WGS sequence"/>
</dbReference>
<dbReference type="EMBL" id="QVLS01000012">
    <property type="protein sequence ID" value="RFP77144.1"/>
    <property type="molecule type" value="Genomic_DNA"/>
</dbReference>
<evidence type="ECO:0008006" key="3">
    <source>
        <dbReference type="Google" id="ProtNLM"/>
    </source>
</evidence>
<comment type="caution">
    <text evidence="1">The sequence shown here is derived from an EMBL/GenBank/DDBJ whole genome shotgun (WGS) entry which is preliminary data.</text>
</comment>
<accession>A0A372EFI2</accession>